<evidence type="ECO:0000256" key="7">
    <source>
        <dbReference type="ARBA" id="ARBA00022918"/>
    </source>
</evidence>
<evidence type="ECO:0000256" key="5">
    <source>
        <dbReference type="ARBA" id="ARBA00022759"/>
    </source>
</evidence>
<dbReference type="PROSITE" id="PS50994">
    <property type="entry name" value="INTEGRASE"/>
    <property type="match status" value="1"/>
</dbReference>
<dbReference type="Pfam" id="PF17917">
    <property type="entry name" value="RT_RNaseH"/>
    <property type="match status" value="1"/>
</dbReference>
<keyword evidence="12" id="KW-1185">Reference proteome</keyword>
<evidence type="ECO:0000256" key="4">
    <source>
        <dbReference type="ARBA" id="ARBA00022722"/>
    </source>
</evidence>
<dbReference type="SUPFAM" id="SSF53098">
    <property type="entry name" value="Ribonuclease H-like"/>
    <property type="match status" value="1"/>
</dbReference>
<dbReference type="InterPro" id="IPR000477">
    <property type="entry name" value="RT_dom"/>
</dbReference>
<dbReference type="Proteomes" id="UP000005204">
    <property type="component" value="Unassembled WGS sequence"/>
</dbReference>
<evidence type="ECO:0000259" key="9">
    <source>
        <dbReference type="PROSITE" id="PS50878"/>
    </source>
</evidence>
<reference evidence="11" key="2">
    <citation type="submission" date="2022-06" db="UniProtKB">
        <authorList>
            <consortium name="EnsemblMetazoa"/>
        </authorList>
    </citation>
    <scope>IDENTIFICATION</scope>
    <source>
        <strain evidence="11">p50T (Dazao)</strain>
    </source>
</reference>
<evidence type="ECO:0000256" key="3">
    <source>
        <dbReference type="ARBA" id="ARBA00022695"/>
    </source>
</evidence>
<dbReference type="GO" id="GO:0003964">
    <property type="term" value="F:RNA-directed DNA polymerase activity"/>
    <property type="evidence" value="ECO:0007669"/>
    <property type="project" value="UniProtKB-KW"/>
</dbReference>
<protein>
    <recommendedName>
        <fullName evidence="1">RNA-directed DNA polymerase</fullName>
        <ecNumber evidence="1">2.7.7.49</ecNumber>
    </recommendedName>
</protein>
<dbReference type="SUPFAM" id="SSF56672">
    <property type="entry name" value="DNA/RNA polymerases"/>
    <property type="match status" value="1"/>
</dbReference>
<evidence type="ECO:0000259" key="10">
    <source>
        <dbReference type="PROSITE" id="PS50994"/>
    </source>
</evidence>
<keyword evidence="5" id="KW-0255">Endonuclease</keyword>
<dbReference type="GO" id="GO:0016787">
    <property type="term" value="F:hydrolase activity"/>
    <property type="evidence" value="ECO:0007669"/>
    <property type="project" value="UniProtKB-KW"/>
</dbReference>
<dbReference type="PROSITE" id="PS50878">
    <property type="entry name" value="RT_POL"/>
    <property type="match status" value="1"/>
</dbReference>
<dbReference type="AlphaFoldDB" id="A0A8R2QQV2"/>
<keyword evidence="7" id="KW-0695">RNA-directed DNA polymerase</keyword>
<dbReference type="EC" id="2.7.7.49" evidence="1"/>
<dbReference type="InterPro" id="IPR050951">
    <property type="entry name" value="Retrovirus_Pol_polyprotein"/>
</dbReference>
<proteinExistence type="predicted"/>
<name>A0A8R2QQV2_BOMMO</name>
<keyword evidence="4" id="KW-0540">Nuclease</keyword>
<dbReference type="KEGG" id="bmor:119628437"/>
<evidence type="ECO:0000256" key="1">
    <source>
        <dbReference type="ARBA" id="ARBA00012493"/>
    </source>
</evidence>
<dbReference type="GO" id="GO:0003676">
    <property type="term" value="F:nucleic acid binding"/>
    <property type="evidence" value="ECO:0007669"/>
    <property type="project" value="InterPro"/>
</dbReference>
<keyword evidence="2" id="KW-0808">Transferase</keyword>
<dbReference type="InterPro" id="IPR001584">
    <property type="entry name" value="Integrase_cat-core"/>
</dbReference>
<evidence type="ECO:0000256" key="8">
    <source>
        <dbReference type="SAM" id="MobiDB-lite"/>
    </source>
</evidence>
<dbReference type="FunFam" id="3.10.20.370:FF:000001">
    <property type="entry name" value="Retrovirus-related Pol polyprotein from transposon 17.6-like protein"/>
    <property type="match status" value="1"/>
</dbReference>
<feature type="region of interest" description="Disordered" evidence="8">
    <location>
        <begin position="1"/>
        <end position="30"/>
    </location>
</feature>
<keyword evidence="6" id="KW-0378">Hydrolase</keyword>
<feature type="domain" description="Reverse transcriptase" evidence="9">
    <location>
        <begin position="382"/>
        <end position="561"/>
    </location>
</feature>
<dbReference type="GeneID" id="119628437"/>
<dbReference type="PANTHER" id="PTHR37984:SF5">
    <property type="entry name" value="PROTEIN NYNRIN-LIKE"/>
    <property type="match status" value="1"/>
</dbReference>
<evidence type="ECO:0000256" key="2">
    <source>
        <dbReference type="ARBA" id="ARBA00022679"/>
    </source>
</evidence>
<dbReference type="Gene3D" id="3.10.10.10">
    <property type="entry name" value="HIV Type 1 Reverse Transcriptase, subunit A, domain 1"/>
    <property type="match status" value="1"/>
</dbReference>
<keyword evidence="3" id="KW-0548">Nucleotidyltransferase</keyword>
<reference evidence="12" key="1">
    <citation type="journal article" date="2008" name="Insect Biochem. Mol. Biol.">
        <title>The genome of a lepidopteran model insect, the silkworm Bombyx mori.</title>
        <authorList>
            <consortium name="International Silkworm Genome Consortium"/>
        </authorList>
    </citation>
    <scope>NUCLEOTIDE SEQUENCE [LARGE SCALE GENOMIC DNA]</scope>
    <source>
        <strain evidence="12">p50T</strain>
    </source>
</reference>
<dbReference type="PANTHER" id="PTHR37984">
    <property type="entry name" value="PROTEIN CBG26694"/>
    <property type="match status" value="1"/>
</dbReference>
<dbReference type="CDD" id="cd09274">
    <property type="entry name" value="RNase_HI_RT_Ty3"/>
    <property type="match status" value="1"/>
</dbReference>
<dbReference type="Gene3D" id="3.30.70.270">
    <property type="match status" value="2"/>
</dbReference>
<evidence type="ECO:0000256" key="6">
    <source>
        <dbReference type="ARBA" id="ARBA00022801"/>
    </source>
</evidence>
<dbReference type="InterPro" id="IPR012337">
    <property type="entry name" value="RNaseH-like_sf"/>
</dbReference>
<dbReference type="GO" id="GO:0042575">
    <property type="term" value="C:DNA polymerase complex"/>
    <property type="evidence" value="ECO:0007669"/>
    <property type="project" value="UniProtKB-ARBA"/>
</dbReference>
<dbReference type="Pfam" id="PF00078">
    <property type="entry name" value="RVT_1"/>
    <property type="match status" value="1"/>
</dbReference>
<dbReference type="InterPro" id="IPR043128">
    <property type="entry name" value="Rev_trsase/Diguanyl_cyclase"/>
</dbReference>
<feature type="domain" description="Integrase catalytic" evidence="10">
    <location>
        <begin position="856"/>
        <end position="1017"/>
    </location>
</feature>
<dbReference type="Gene3D" id="3.30.420.10">
    <property type="entry name" value="Ribonuclease H-like superfamily/Ribonuclease H"/>
    <property type="match status" value="1"/>
</dbReference>
<dbReference type="FunFam" id="3.30.70.270:FF:000020">
    <property type="entry name" value="Transposon Tf2-6 polyprotein-like Protein"/>
    <property type="match status" value="1"/>
</dbReference>
<dbReference type="Gene3D" id="3.10.20.370">
    <property type="match status" value="1"/>
</dbReference>
<dbReference type="GO" id="GO:0004519">
    <property type="term" value="F:endonuclease activity"/>
    <property type="evidence" value="ECO:0007669"/>
    <property type="project" value="UniProtKB-KW"/>
</dbReference>
<dbReference type="CDD" id="cd01647">
    <property type="entry name" value="RT_LTR"/>
    <property type="match status" value="1"/>
</dbReference>
<dbReference type="InterPro" id="IPR041373">
    <property type="entry name" value="RT_RNaseH"/>
</dbReference>
<dbReference type="InterPro" id="IPR036397">
    <property type="entry name" value="RNaseH_sf"/>
</dbReference>
<dbReference type="GO" id="GO:0015074">
    <property type="term" value="P:DNA integration"/>
    <property type="evidence" value="ECO:0007669"/>
    <property type="project" value="InterPro"/>
</dbReference>
<evidence type="ECO:0000313" key="11">
    <source>
        <dbReference type="EnsemblMetazoa" id="XP_037866490.1"/>
    </source>
</evidence>
<organism evidence="11 12">
    <name type="scientific">Bombyx mori</name>
    <name type="common">Silk moth</name>
    <dbReference type="NCBI Taxonomy" id="7091"/>
    <lineage>
        <taxon>Eukaryota</taxon>
        <taxon>Metazoa</taxon>
        <taxon>Ecdysozoa</taxon>
        <taxon>Arthropoda</taxon>
        <taxon>Hexapoda</taxon>
        <taxon>Insecta</taxon>
        <taxon>Pterygota</taxon>
        <taxon>Neoptera</taxon>
        <taxon>Endopterygota</taxon>
        <taxon>Lepidoptera</taxon>
        <taxon>Glossata</taxon>
        <taxon>Ditrysia</taxon>
        <taxon>Bombycoidea</taxon>
        <taxon>Bombycidae</taxon>
        <taxon>Bombycinae</taxon>
        <taxon>Bombyx</taxon>
    </lineage>
</organism>
<accession>A0A8R2QQV2</accession>
<dbReference type="EnsemblMetazoa" id="XM_038010562.1">
    <property type="protein sequence ID" value="XP_037866490.1"/>
    <property type="gene ID" value="LOC119628437"/>
</dbReference>
<dbReference type="RefSeq" id="XP_037866490.1">
    <property type="nucleotide sequence ID" value="XM_038010562.1"/>
</dbReference>
<dbReference type="InterPro" id="IPR043502">
    <property type="entry name" value="DNA/RNA_pol_sf"/>
</dbReference>
<sequence>MPPRKIRQQTDDNSDSGDEKVDAVPSPAPVLMSGDQLSSLLAAFSKSQAEANRQLVESLWASHGLGSGSKFTTPIVSPSPTPTSNMAKCTARFDGVARDPEAVEAFIDSVEVYKECASPTISHCVDYQCSWKAKQPYGGEGSGTKCPRGPTLSKGYELCDELADSFIVRIRAMLSRLPYQLPEEARLDIIYGLLHKRIRKRLPRDGVSDIETLIDKSRMVEESLVECTAALNIPPQPHKSLPTVFGERSSAPDVTSNNETLLGIDFILKARLIIDFSSMTWRSADQPRDIHPLSCENSRDPISCASINLLREDEGKSLSESEKGRLVDLLGEYTDVFEEVGEPTPFSEHRIDTGDHPSIAVPPYRVTPVRKEVMRAELDKMLAEDVIEECESAWSAPCVLVPKPNGTYRFCVDYRKLNAVTKTDSYPMPRIDELLQSTNGGCVMSSLDLRSGYWQVQTLDRDKTAFSTPFGTFRFKRMPFGLKNAPATFQRLIDRFRSGSSLQEVAILAYLDDILVISENIDKHFSDLRAVFDRLRVFKLRANRDKCTFAREQVKYLGHVISRSGISPDRDKVSAVLDMKEPTCLRQLRTFLQTCSWFRKFIPNFAKIAEPLTRLTKKSQPWIWGLEQDDAFKSLKRLLTTSPILVQADYTKPFILRTDASDYALGVCLLQGESSNDERPIEYASRLLTSAERNYSTTEREALAVVWAVERFRGYIDGHQVHVRSDHQPLKWLFSVKSPSGRLVRWAMKLQAYDLQIEYTPGKVNVIADTLSRPVTELNSPPDCGICPVIVDVPHWDAASTRDAQMADPEISKIITDLEGTDEFNCLRRYVTEYLKTCIECQRYKPSNFKPAGLLQTPVPAQRFEVIAVDLFGPLPKGPCGERWILIVEDTASKWVELFALIDATAEVCAKTLVNEVFMRFGVPRRMISDNGVQFVADVMQKSMFVLGVKQNLIPLYHPEANPVERKNRDLKAHLAILLEGRHQQWPEVLSFVRFAFNSSVCTSTEQTPAYLTFGRELRSPISAQLDLRAVVESENFVPQISPYLSKLAETISTAKENIEHHQDIQKTRAALRRSEHYQFAEGDLVLMKTHVLSNASKGITSKFNPKRDGPYVISKKGIKDKHIYTRQKVKYYFYSNYV</sequence>
<evidence type="ECO:0000313" key="12">
    <source>
        <dbReference type="Proteomes" id="UP000005204"/>
    </source>
</evidence>